<organism evidence="8 9">
    <name type="scientific">Natronospira elongata</name>
    <dbReference type="NCBI Taxonomy" id="3110268"/>
    <lineage>
        <taxon>Bacteria</taxon>
        <taxon>Pseudomonadati</taxon>
        <taxon>Pseudomonadota</taxon>
        <taxon>Gammaproteobacteria</taxon>
        <taxon>Natronospirales</taxon>
        <taxon>Natronospiraceae</taxon>
        <taxon>Natronospira</taxon>
    </lineage>
</organism>
<evidence type="ECO:0000313" key="9">
    <source>
        <dbReference type="Proteomes" id="UP001302316"/>
    </source>
</evidence>
<dbReference type="CDD" id="cd06171">
    <property type="entry name" value="Sigma70_r4"/>
    <property type="match status" value="1"/>
</dbReference>
<dbReference type="GO" id="GO:0003677">
    <property type="term" value="F:DNA binding"/>
    <property type="evidence" value="ECO:0007669"/>
    <property type="project" value="UniProtKB-KW"/>
</dbReference>
<evidence type="ECO:0000259" key="6">
    <source>
        <dbReference type="Pfam" id="PF04542"/>
    </source>
</evidence>
<accession>A0AAP6JJ92</accession>
<name>A0AAP6JJ92_9GAMM</name>
<dbReference type="Gene3D" id="1.10.1740.10">
    <property type="match status" value="1"/>
</dbReference>
<keyword evidence="5" id="KW-0804">Transcription</keyword>
<dbReference type="RefSeq" id="WP_346052743.1">
    <property type="nucleotide sequence ID" value="NZ_JAYGII010000035.1"/>
</dbReference>
<dbReference type="InterPro" id="IPR007627">
    <property type="entry name" value="RNA_pol_sigma70_r2"/>
</dbReference>
<dbReference type="InterPro" id="IPR039425">
    <property type="entry name" value="RNA_pol_sigma-70-like"/>
</dbReference>
<dbReference type="PANTHER" id="PTHR43133">
    <property type="entry name" value="RNA POLYMERASE ECF-TYPE SIGMA FACTO"/>
    <property type="match status" value="1"/>
</dbReference>
<keyword evidence="4" id="KW-0238">DNA-binding</keyword>
<dbReference type="GO" id="GO:0006352">
    <property type="term" value="P:DNA-templated transcription initiation"/>
    <property type="evidence" value="ECO:0007669"/>
    <property type="project" value="InterPro"/>
</dbReference>
<evidence type="ECO:0000256" key="2">
    <source>
        <dbReference type="ARBA" id="ARBA00023015"/>
    </source>
</evidence>
<dbReference type="SUPFAM" id="SSF88946">
    <property type="entry name" value="Sigma2 domain of RNA polymerase sigma factors"/>
    <property type="match status" value="1"/>
</dbReference>
<feature type="domain" description="RNA polymerase sigma factor 70 region 4 type 2" evidence="7">
    <location>
        <begin position="144"/>
        <end position="188"/>
    </location>
</feature>
<sequence>MSETQSEPDLLEGLRAGDPEAFRKAVKTYAPRMRRTASAIAGEDAADDIVQECWISVVRNIKGFEGRSALGTWLISIVANRARSHLRKTNRQDKRRREPIREESLDDLFDQRGYWKTPVSDWGSAMPEGLLESEELRNCFRIHLERLPEQQREALVLREMNGFSYDDICEALDVSPANARVLLHRARTVLFRMVDGFRETGEC</sequence>
<evidence type="ECO:0000256" key="3">
    <source>
        <dbReference type="ARBA" id="ARBA00023082"/>
    </source>
</evidence>
<evidence type="ECO:0000256" key="4">
    <source>
        <dbReference type="ARBA" id="ARBA00023125"/>
    </source>
</evidence>
<dbReference type="EMBL" id="JAYGII010000035">
    <property type="protein sequence ID" value="MEA5446484.1"/>
    <property type="molecule type" value="Genomic_DNA"/>
</dbReference>
<keyword evidence="2" id="KW-0805">Transcription regulation</keyword>
<dbReference type="InterPro" id="IPR013325">
    <property type="entry name" value="RNA_pol_sigma_r2"/>
</dbReference>
<dbReference type="Proteomes" id="UP001302316">
    <property type="component" value="Unassembled WGS sequence"/>
</dbReference>
<dbReference type="InterPro" id="IPR013324">
    <property type="entry name" value="RNA_pol_sigma_r3/r4-like"/>
</dbReference>
<gene>
    <name evidence="8" type="ORF">VCB98_11705</name>
</gene>
<keyword evidence="3" id="KW-0731">Sigma factor</keyword>
<evidence type="ECO:0000313" key="8">
    <source>
        <dbReference type="EMBL" id="MEA5446484.1"/>
    </source>
</evidence>
<keyword evidence="9" id="KW-1185">Reference proteome</keyword>
<dbReference type="Pfam" id="PF04542">
    <property type="entry name" value="Sigma70_r2"/>
    <property type="match status" value="1"/>
</dbReference>
<dbReference type="Gene3D" id="1.10.10.10">
    <property type="entry name" value="Winged helix-like DNA-binding domain superfamily/Winged helix DNA-binding domain"/>
    <property type="match status" value="1"/>
</dbReference>
<evidence type="ECO:0000256" key="1">
    <source>
        <dbReference type="ARBA" id="ARBA00010641"/>
    </source>
</evidence>
<evidence type="ECO:0000256" key="5">
    <source>
        <dbReference type="ARBA" id="ARBA00023163"/>
    </source>
</evidence>
<dbReference type="NCBIfam" id="TIGR02937">
    <property type="entry name" value="sigma70-ECF"/>
    <property type="match status" value="1"/>
</dbReference>
<dbReference type="InterPro" id="IPR014284">
    <property type="entry name" value="RNA_pol_sigma-70_dom"/>
</dbReference>
<dbReference type="InterPro" id="IPR036388">
    <property type="entry name" value="WH-like_DNA-bd_sf"/>
</dbReference>
<reference evidence="8 9" key="1">
    <citation type="submission" date="2023-12" db="EMBL/GenBank/DDBJ databases">
        <title>Whole-genome sequencing of halo(alkali)philic microorganisms from hypersaline lakes.</title>
        <authorList>
            <person name="Sorokin D.Y."/>
            <person name="Merkel A.Y."/>
            <person name="Messina E."/>
            <person name="Yakimov M."/>
        </authorList>
    </citation>
    <scope>NUCLEOTIDE SEQUENCE [LARGE SCALE GENOMIC DNA]</scope>
    <source>
        <strain evidence="8 9">AB-CW1</strain>
    </source>
</reference>
<dbReference type="InterPro" id="IPR013249">
    <property type="entry name" value="RNA_pol_sigma70_r4_t2"/>
</dbReference>
<proteinExistence type="inferred from homology"/>
<feature type="domain" description="RNA polymerase sigma-70 region 2" evidence="6">
    <location>
        <begin position="26"/>
        <end position="91"/>
    </location>
</feature>
<dbReference type="PANTHER" id="PTHR43133:SF8">
    <property type="entry name" value="RNA POLYMERASE SIGMA FACTOR HI_1459-RELATED"/>
    <property type="match status" value="1"/>
</dbReference>
<dbReference type="Pfam" id="PF08281">
    <property type="entry name" value="Sigma70_r4_2"/>
    <property type="match status" value="1"/>
</dbReference>
<comment type="caution">
    <text evidence="8">The sequence shown here is derived from an EMBL/GenBank/DDBJ whole genome shotgun (WGS) entry which is preliminary data.</text>
</comment>
<dbReference type="GO" id="GO:0016987">
    <property type="term" value="F:sigma factor activity"/>
    <property type="evidence" value="ECO:0007669"/>
    <property type="project" value="UniProtKB-KW"/>
</dbReference>
<dbReference type="AlphaFoldDB" id="A0AAP6JJ92"/>
<dbReference type="SUPFAM" id="SSF88659">
    <property type="entry name" value="Sigma3 and sigma4 domains of RNA polymerase sigma factors"/>
    <property type="match status" value="1"/>
</dbReference>
<protein>
    <submittedName>
        <fullName evidence="8">RNA polymerase sigma factor</fullName>
    </submittedName>
</protein>
<evidence type="ECO:0000259" key="7">
    <source>
        <dbReference type="Pfam" id="PF08281"/>
    </source>
</evidence>
<comment type="similarity">
    <text evidence="1">Belongs to the sigma-70 factor family. ECF subfamily.</text>
</comment>